<dbReference type="PANTHER" id="PTHR33057:SF175">
    <property type="entry name" value="TRANSCRIPTION REPRESSOR OFP12"/>
    <property type="match status" value="1"/>
</dbReference>
<dbReference type="PANTHER" id="PTHR33057">
    <property type="entry name" value="TRANSCRIPTION REPRESSOR OFP7-RELATED"/>
    <property type="match status" value="1"/>
</dbReference>
<keyword evidence="8" id="KW-0732">Signal</keyword>
<evidence type="ECO:0000256" key="1">
    <source>
        <dbReference type="ARBA" id="ARBA00004123"/>
    </source>
</evidence>
<evidence type="ECO:0000256" key="3">
    <source>
        <dbReference type="ARBA" id="ARBA00023015"/>
    </source>
</evidence>
<feature type="signal peptide" evidence="8">
    <location>
        <begin position="1"/>
        <end position="21"/>
    </location>
</feature>
<dbReference type="Proteomes" id="UP000694918">
    <property type="component" value="Unplaced"/>
</dbReference>
<feature type="chain" id="PRO_5042474335" description="Transcription repressor" evidence="8">
    <location>
        <begin position="22"/>
        <end position="276"/>
    </location>
</feature>
<comment type="subcellular location">
    <subcellularLocation>
        <location evidence="1 6">Nucleus</location>
    </subcellularLocation>
</comment>
<evidence type="ECO:0000256" key="7">
    <source>
        <dbReference type="SAM" id="MobiDB-lite"/>
    </source>
</evidence>
<evidence type="ECO:0000256" key="8">
    <source>
        <dbReference type="SAM" id="SignalP"/>
    </source>
</evidence>
<keyword evidence="4 6" id="KW-0804">Transcription</keyword>
<feature type="domain" description="OVATE" evidence="9">
    <location>
        <begin position="185"/>
        <end position="248"/>
    </location>
</feature>
<dbReference type="AlphaFoldDB" id="A0AAJ6XJR6"/>
<accession>A0AAJ6XJR6</accession>
<dbReference type="PROSITE" id="PS51754">
    <property type="entry name" value="OVATE"/>
    <property type="match status" value="1"/>
</dbReference>
<dbReference type="GeneID" id="105123566"/>
<keyword evidence="10" id="KW-1185">Reference proteome</keyword>
<dbReference type="KEGG" id="peu:105123566"/>
<evidence type="ECO:0000256" key="6">
    <source>
        <dbReference type="RuleBase" id="RU367028"/>
    </source>
</evidence>
<gene>
    <name evidence="11" type="primary">LOC105123566</name>
</gene>
<keyword evidence="2 6" id="KW-0678">Repressor</keyword>
<dbReference type="InterPro" id="IPR006458">
    <property type="entry name" value="Ovate_C"/>
</dbReference>
<evidence type="ECO:0000313" key="11">
    <source>
        <dbReference type="RefSeq" id="XP_011021522.1"/>
    </source>
</evidence>
<reference evidence="11" key="1">
    <citation type="submission" date="2025-08" db="UniProtKB">
        <authorList>
            <consortium name="RefSeq"/>
        </authorList>
    </citation>
    <scope>IDENTIFICATION</scope>
</reference>
<evidence type="ECO:0000256" key="4">
    <source>
        <dbReference type="ARBA" id="ARBA00023163"/>
    </source>
</evidence>
<feature type="region of interest" description="Disordered" evidence="7">
    <location>
        <begin position="120"/>
        <end position="142"/>
    </location>
</feature>
<evidence type="ECO:0000313" key="10">
    <source>
        <dbReference type="Proteomes" id="UP000694918"/>
    </source>
</evidence>
<dbReference type="RefSeq" id="XP_011021522.1">
    <property type="nucleotide sequence ID" value="XM_011023220.1"/>
</dbReference>
<proteinExistence type="predicted"/>
<comment type="function">
    <text evidence="6">Transcriptional repressor that regulates multiple aspects of plant growth and development.</text>
</comment>
<keyword evidence="5 6" id="KW-0539">Nucleus</keyword>
<protein>
    <recommendedName>
        <fullName evidence="6">Transcription repressor</fullName>
    </recommendedName>
    <alternativeName>
        <fullName evidence="6">Ovate family protein</fullName>
    </alternativeName>
</protein>
<evidence type="ECO:0000256" key="5">
    <source>
        <dbReference type="ARBA" id="ARBA00023242"/>
    </source>
</evidence>
<dbReference type="GO" id="GO:0045892">
    <property type="term" value="P:negative regulation of DNA-templated transcription"/>
    <property type="evidence" value="ECO:0007669"/>
    <property type="project" value="UniProtKB-UniRule"/>
</dbReference>
<evidence type="ECO:0000256" key="2">
    <source>
        <dbReference type="ARBA" id="ARBA00022491"/>
    </source>
</evidence>
<dbReference type="NCBIfam" id="TIGR01568">
    <property type="entry name" value="A_thal_3678"/>
    <property type="match status" value="1"/>
</dbReference>
<name>A0AAJ6XJR6_POPEU</name>
<dbReference type="InterPro" id="IPR038933">
    <property type="entry name" value="Ovate"/>
</dbReference>
<sequence length="276" mass="30526">MLLLSLLNKLALLLSLSLFLSLSPNKISTVQRRSSIFIPIAIIADILQSPCLISSRGKMPPIFWKNILKCLPTVTPSSHPLPSELQECSDPLLSSATTAAPTTSIVIKNFNSLYDLSSASTSKSLSTPSTNSSSSSYSDPDTDSTPDFATIIASQRFFSSSPGRSNSIIESMQELHTPVSGGVAIKKYSLDPYIDFKHSMQEMIEAREIRDVRANWDYLHELISCYLKLNPKHTHKFIISAFADIIVRLLSLPSPEPDTHWKPEGLQQHKVSRLLV</sequence>
<dbReference type="GO" id="GO:0005634">
    <property type="term" value="C:nucleus"/>
    <property type="evidence" value="ECO:0007669"/>
    <property type="project" value="UniProtKB-SubCell"/>
</dbReference>
<evidence type="ECO:0000259" key="9">
    <source>
        <dbReference type="PROSITE" id="PS51754"/>
    </source>
</evidence>
<organism evidence="10 11">
    <name type="scientific">Populus euphratica</name>
    <name type="common">Euphrates poplar</name>
    <dbReference type="NCBI Taxonomy" id="75702"/>
    <lineage>
        <taxon>Eukaryota</taxon>
        <taxon>Viridiplantae</taxon>
        <taxon>Streptophyta</taxon>
        <taxon>Embryophyta</taxon>
        <taxon>Tracheophyta</taxon>
        <taxon>Spermatophyta</taxon>
        <taxon>Magnoliopsida</taxon>
        <taxon>eudicotyledons</taxon>
        <taxon>Gunneridae</taxon>
        <taxon>Pentapetalae</taxon>
        <taxon>rosids</taxon>
        <taxon>fabids</taxon>
        <taxon>Malpighiales</taxon>
        <taxon>Salicaceae</taxon>
        <taxon>Saliceae</taxon>
        <taxon>Populus</taxon>
    </lineage>
</organism>
<keyword evidence="3 6" id="KW-0805">Transcription regulation</keyword>
<dbReference type="Pfam" id="PF04844">
    <property type="entry name" value="Ovate"/>
    <property type="match status" value="1"/>
</dbReference>